<proteinExistence type="inferred from homology"/>
<dbReference type="OrthoDB" id="9815425at2"/>
<name>A0A4Q7YXE3_9BACT</name>
<dbReference type="PANTHER" id="PTHR48081">
    <property type="entry name" value="AB HYDROLASE SUPERFAMILY PROTEIN C4A8.06C"/>
    <property type="match status" value="1"/>
</dbReference>
<sequence length="357" mass="38503">MFRPLSLCLVSLLSLGGLRAEAQSSDANVVEDRSVMDPDGTAHLTRVVPVPYTISPEARRSLAKHVTDPPPGETLEAKRHRTDAYHRSDSDVYRALYPSNITQATIAGVPVRVITPTSGVPVDRADRILINLHGGGFTTDSGSLTESIPIAGLTRIKVIAVLYRLAPEHPFPDAVNDAVAVYREVLKSYRPEHIAIYGASAGAILTGELAIKLKTLGLPLPAGLGLFSTTGDLSSYGDTQAVYTVTGVAGRLTVPDRQRQFLSEYVGSANPRDPILSPLYADLKGLPPTLFLSSTRDMMLSSTTVLHRAFLRSGVDAQLIVFEALNHGFWYEASLPETKEANQSIASFFLKCLGLHS</sequence>
<keyword evidence="4" id="KW-0732">Signal</keyword>
<comment type="caution">
    <text evidence="6">The sequence shown here is derived from an EMBL/GenBank/DDBJ whole genome shotgun (WGS) entry which is preliminary data.</text>
</comment>
<dbReference type="SUPFAM" id="SSF53474">
    <property type="entry name" value="alpha/beta-Hydrolases"/>
    <property type="match status" value="1"/>
</dbReference>
<feature type="chain" id="PRO_5020706046" evidence="4">
    <location>
        <begin position="23"/>
        <end position="357"/>
    </location>
</feature>
<dbReference type="InterPro" id="IPR013094">
    <property type="entry name" value="AB_hydrolase_3"/>
</dbReference>
<gene>
    <name evidence="6" type="ORF">BDD14_3970</name>
</gene>
<dbReference type="Proteomes" id="UP000292958">
    <property type="component" value="Unassembled WGS sequence"/>
</dbReference>
<evidence type="ECO:0000256" key="2">
    <source>
        <dbReference type="ARBA" id="ARBA00022801"/>
    </source>
</evidence>
<organism evidence="6 7">
    <name type="scientific">Edaphobacter modestus</name>
    <dbReference type="NCBI Taxonomy" id="388466"/>
    <lineage>
        <taxon>Bacteria</taxon>
        <taxon>Pseudomonadati</taxon>
        <taxon>Acidobacteriota</taxon>
        <taxon>Terriglobia</taxon>
        <taxon>Terriglobales</taxon>
        <taxon>Acidobacteriaceae</taxon>
        <taxon>Edaphobacter</taxon>
    </lineage>
</organism>
<evidence type="ECO:0000256" key="4">
    <source>
        <dbReference type="SAM" id="SignalP"/>
    </source>
</evidence>
<dbReference type="RefSeq" id="WP_130420178.1">
    <property type="nucleotide sequence ID" value="NZ_SHKW01000001.1"/>
</dbReference>
<comment type="similarity">
    <text evidence="1">Belongs to the 'GDXG' lipolytic enzyme family.</text>
</comment>
<feature type="signal peptide" evidence="4">
    <location>
        <begin position="1"/>
        <end position="22"/>
    </location>
</feature>
<evidence type="ECO:0000313" key="7">
    <source>
        <dbReference type="Proteomes" id="UP000292958"/>
    </source>
</evidence>
<reference evidence="6 7" key="1">
    <citation type="submission" date="2019-02" db="EMBL/GenBank/DDBJ databases">
        <title>Genomic Encyclopedia of Archaeal and Bacterial Type Strains, Phase II (KMG-II): from individual species to whole genera.</title>
        <authorList>
            <person name="Goeker M."/>
        </authorList>
    </citation>
    <scope>NUCLEOTIDE SEQUENCE [LARGE SCALE GENOMIC DNA]</scope>
    <source>
        <strain evidence="6 7">DSM 18101</strain>
    </source>
</reference>
<evidence type="ECO:0000256" key="1">
    <source>
        <dbReference type="ARBA" id="ARBA00010515"/>
    </source>
</evidence>
<keyword evidence="2" id="KW-0378">Hydrolase</keyword>
<dbReference type="Pfam" id="PF07859">
    <property type="entry name" value="Abhydrolase_3"/>
    <property type="match status" value="1"/>
</dbReference>
<evidence type="ECO:0000313" key="6">
    <source>
        <dbReference type="EMBL" id="RZU42398.1"/>
    </source>
</evidence>
<feature type="domain" description="Alpha/beta hydrolase fold-3" evidence="5">
    <location>
        <begin position="129"/>
        <end position="330"/>
    </location>
</feature>
<dbReference type="PANTHER" id="PTHR48081:SF30">
    <property type="entry name" value="ACETYL-HYDROLASE LIPR-RELATED"/>
    <property type="match status" value="1"/>
</dbReference>
<dbReference type="AlphaFoldDB" id="A0A4Q7YXE3"/>
<dbReference type="Gene3D" id="3.40.50.1820">
    <property type="entry name" value="alpha/beta hydrolase"/>
    <property type="match status" value="1"/>
</dbReference>
<evidence type="ECO:0000256" key="3">
    <source>
        <dbReference type="SAM" id="MobiDB-lite"/>
    </source>
</evidence>
<keyword evidence="7" id="KW-1185">Reference proteome</keyword>
<dbReference type="GO" id="GO:0004806">
    <property type="term" value="F:triacylglycerol lipase activity"/>
    <property type="evidence" value="ECO:0007669"/>
    <property type="project" value="TreeGrafter"/>
</dbReference>
<evidence type="ECO:0000259" key="5">
    <source>
        <dbReference type="Pfam" id="PF07859"/>
    </source>
</evidence>
<accession>A0A4Q7YXE3</accession>
<dbReference type="EMBL" id="SHKW01000001">
    <property type="protein sequence ID" value="RZU42398.1"/>
    <property type="molecule type" value="Genomic_DNA"/>
</dbReference>
<dbReference type="InterPro" id="IPR029058">
    <property type="entry name" value="AB_hydrolase_fold"/>
</dbReference>
<protein>
    <submittedName>
        <fullName evidence="6">Acetyl esterase/lipase</fullName>
    </submittedName>
</protein>
<dbReference type="InterPro" id="IPR050300">
    <property type="entry name" value="GDXG_lipolytic_enzyme"/>
</dbReference>
<feature type="region of interest" description="Disordered" evidence="3">
    <location>
        <begin position="61"/>
        <end position="83"/>
    </location>
</feature>